<keyword evidence="2" id="KW-0812">Transmembrane</keyword>
<evidence type="ECO:0000256" key="1">
    <source>
        <dbReference type="SAM" id="MobiDB-lite"/>
    </source>
</evidence>
<keyword evidence="2" id="KW-1133">Transmembrane helix</keyword>
<feature type="transmembrane region" description="Helical" evidence="2">
    <location>
        <begin position="126"/>
        <end position="145"/>
    </location>
</feature>
<reference evidence="3 4" key="2">
    <citation type="journal article" date="2022" name="Mol. Biol. Evol.">
        <title>Comparative Genomics Reveals Insights into the Divergent Evolution of Astigmatic Mites and Household Pest Adaptations.</title>
        <authorList>
            <person name="Xiong Q."/>
            <person name="Wan A.T."/>
            <person name="Liu X."/>
            <person name="Fung C.S."/>
            <person name="Xiao X."/>
            <person name="Malainual N."/>
            <person name="Hou J."/>
            <person name="Wang L."/>
            <person name="Wang M."/>
            <person name="Yang K.Y."/>
            <person name="Cui Y."/>
            <person name="Leung E.L."/>
            <person name="Nong W."/>
            <person name="Shin S.K."/>
            <person name="Au S.W."/>
            <person name="Jeong K.Y."/>
            <person name="Chew F.T."/>
            <person name="Hui J.H."/>
            <person name="Leung T.F."/>
            <person name="Tungtrongchitr A."/>
            <person name="Zhong N."/>
            <person name="Liu Z."/>
            <person name="Tsui S.K."/>
        </authorList>
    </citation>
    <scope>NUCLEOTIDE SEQUENCE [LARGE SCALE GENOMIC DNA]</scope>
    <source>
        <strain evidence="3">Derp</strain>
    </source>
</reference>
<evidence type="ECO:0000256" key="2">
    <source>
        <dbReference type="SAM" id="Phobius"/>
    </source>
</evidence>
<proteinExistence type="predicted"/>
<keyword evidence="4" id="KW-1185">Reference proteome</keyword>
<protein>
    <submittedName>
        <fullName evidence="3">Uncharacterized protein</fullName>
    </submittedName>
</protein>
<accession>A0ABQ8JI79</accession>
<organism evidence="3 4">
    <name type="scientific">Dermatophagoides pteronyssinus</name>
    <name type="common">European house dust mite</name>
    <dbReference type="NCBI Taxonomy" id="6956"/>
    <lineage>
        <taxon>Eukaryota</taxon>
        <taxon>Metazoa</taxon>
        <taxon>Ecdysozoa</taxon>
        <taxon>Arthropoda</taxon>
        <taxon>Chelicerata</taxon>
        <taxon>Arachnida</taxon>
        <taxon>Acari</taxon>
        <taxon>Acariformes</taxon>
        <taxon>Sarcoptiformes</taxon>
        <taxon>Astigmata</taxon>
        <taxon>Psoroptidia</taxon>
        <taxon>Analgoidea</taxon>
        <taxon>Pyroglyphidae</taxon>
        <taxon>Dermatophagoidinae</taxon>
        <taxon>Dermatophagoides</taxon>
    </lineage>
</organism>
<dbReference type="EMBL" id="NJHN03000037">
    <property type="protein sequence ID" value="KAH9422142.1"/>
    <property type="molecule type" value="Genomic_DNA"/>
</dbReference>
<feature type="compositionally biased region" description="Polar residues" evidence="1">
    <location>
        <begin position="446"/>
        <end position="460"/>
    </location>
</feature>
<comment type="caution">
    <text evidence="3">The sequence shown here is derived from an EMBL/GenBank/DDBJ whole genome shotgun (WGS) entry which is preliminary data.</text>
</comment>
<evidence type="ECO:0000313" key="4">
    <source>
        <dbReference type="Proteomes" id="UP000887458"/>
    </source>
</evidence>
<feature type="region of interest" description="Disordered" evidence="1">
    <location>
        <begin position="856"/>
        <end position="909"/>
    </location>
</feature>
<evidence type="ECO:0000313" key="3">
    <source>
        <dbReference type="EMBL" id="KAH9422142.1"/>
    </source>
</evidence>
<feature type="region of interest" description="Disordered" evidence="1">
    <location>
        <begin position="546"/>
        <end position="586"/>
    </location>
</feature>
<sequence>MIVANNVQDKKSLDNNMIPYKTVYGVPKRCIGRYDIQTTDDKYRICQINAIGKWQITFKHYYTESWNFCCFVYDVLECETKVLSECDPDYSDLNDKETRRLFDKSCQPIMANDPCYKSENKDDDDWLLKGLAIGAGVGTFLYLLYSCIKFWRKEYNTEFMAKEAYKAEKFRQRYEKELIRAVYDHEVDVQDKLYFTNAPKQTSEKGVAQSMKKQEIAKIPKKDLKKIKKKINSQIEAKSKNDPSFWDDYNKDPEQYKQPTGFKTKAKKYFKSLWPFSKGNSEEQLKSEELVRFEARRQYENIRKNRLELDKISTGYESTIEEIKDDPLLAKMIPILNQEHADIYRETIKTTNIPESGKKDQLKEWTKNFKDNRNKFRNEFDKKFEMTFGEESDNKLIKKGNLLKSSTHGSKTTEDESTKILRSDSDKDKKTQTPVSMIRRTESTSKPKGSQTTEILSSDSSQDEKPSNLGLIDEQQSTDNVKVYQNKDSENQLSEIERKKAELRKIHAIELEEWAKKYKIRENRYNETGSEADLIILNRMLKNKPKLPFDDDDEIVGMTKPQRPDSQTSEQYEKKVKKPQTDNNVGAYAKKDSENQLSEIDRKKAELRKIHEIELEEWAKKCKIQENRYNETGSEADLNTLKRLQKNKPKFLFDDDDEIVSMTKPTESQMSEQFEKKVKKPQTDNNVGAYAKKDSENQLSEIDRKKAELRKIHEIELEEWAKKCKIQENRYNETGSEADLNTLQRLQKNKPKFLFDDDDDEIVSMTKPQNSEMKHRKSTDSLSEFLENERKINRAEMKREHRIKTKEWLQKYKAQKFRWFETGSDEDMRILEQLIENKPTLHLDDDDDDEVISMTKSIRPEMKRPNSSQIKETSSFSSQDEQSTSNKLDKKISTNQESTNIPTTTTNEISEPERKIPLYSEIAEKIYENGIRYEYYDLKDKKGEIYQYWETRLDKIDYLLEHDADRAEAKKMGIEYGHCLACEYERSEIQQFEELKEMDKKIKNAKDFMENDLKSKQKIINKQIDQFGKDENKRKNTENEIKKEIFDKYKEQIEEIKSTKAPEDEQKAKSGIEKKIRKIFKFGNENDVDLEPLEYRIEPILTDEEKLIVSQAIERSSEKKQYRSSILKEMLEFERLVKIDKGKTQEAILFRDEHFKPLYQEIVDGNFENDIYKFGLLLDGTDRYYIEKNLSESDRETLTNFIDIFRKRVRGTDEAIKPEYPISNFRRNVVPGTNPVLSAEQEDFLYYSSVIRPKIYNEPVDYYVWYFKELYGTKGKYFYDPSHVRFAILDKEKTNSFLMSLLIESFNNSQFRKAMKYPLVPVTLNMLDETPVTYEEKYSRYSGLPRSSTTSTSSQPSETDSFTKRVQRSVNLALLQTITEMQENPFTDYSQKL</sequence>
<name>A0ABQ8JI79_DERPT</name>
<feature type="region of interest" description="Disordered" evidence="1">
    <location>
        <begin position="400"/>
        <end position="477"/>
    </location>
</feature>
<feature type="compositionally biased region" description="Low complexity" evidence="1">
    <location>
        <begin position="872"/>
        <end position="885"/>
    </location>
</feature>
<gene>
    <name evidence="3" type="ORF">DERP_002437</name>
</gene>
<dbReference type="Proteomes" id="UP000887458">
    <property type="component" value="Unassembled WGS sequence"/>
</dbReference>
<keyword evidence="2" id="KW-0472">Membrane</keyword>
<reference evidence="3 4" key="1">
    <citation type="journal article" date="2018" name="J. Allergy Clin. Immunol.">
        <title>High-quality assembly of Dermatophagoides pteronyssinus genome and transcriptome reveals a wide range of novel allergens.</title>
        <authorList>
            <person name="Liu X.Y."/>
            <person name="Yang K.Y."/>
            <person name="Wang M.Q."/>
            <person name="Kwok J.S."/>
            <person name="Zeng X."/>
            <person name="Yang Z."/>
            <person name="Xiao X.J."/>
            <person name="Lau C.P."/>
            <person name="Li Y."/>
            <person name="Huang Z.M."/>
            <person name="Ba J.G."/>
            <person name="Yim A.K."/>
            <person name="Ouyang C.Y."/>
            <person name="Ngai S.M."/>
            <person name="Chan T.F."/>
            <person name="Leung E.L."/>
            <person name="Liu L."/>
            <person name="Liu Z.G."/>
            <person name="Tsui S.K."/>
        </authorList>
    </citation>
    <scope>NUCLEOTIDE SEQUENCE [LARGE SCALE GENOMIC DNA]</scope>
    <source>
        <strain evidence="3">Derp</strain>
    </source>
</reference>
<feature type="compositionally biased region" description="Low complexity" evidence="1">
    <location>
        <begin position="1347"/>
        <end position="1360"/>
    </location>
</feature>
<feature type="compositionally biased region" description="Polar residues" evidence="1">
    <location>
        <begin position="893"/>
        <end position="909"/>
    </location>
</feature>
<feature type="region of interest" description="Disordered" evidence="1">
    <location>
        <begin position="1342"/>
        <end position="1364"/>
    </location>
</feature>
<feature type="region of interest" description="Disordered" evidence="1">
    <location>
        <begin position="664"/>
        <end position="689"/>
    </location>
</feature>
<feature type="compositionally biased region" description="Basic and acidic residues" evidence="1">
    <location>
        <begin position="411"/>
        <end position="431"/>
    </location>
</feature>